<gene>
    <name evidence="4" type="ORF">Vau01_119540</name>
</gene>
<dbReference type="InterPro" id="IPR013126">
    <property type="entry name" value="Hsp_70_fam"/>
</dbReference>
<keyword evidence="3" id="KW-0143">Chaperone</keyword>
<name>A0A8J4E7Q3_9ACTN</name>
<accession>A0A8J4E7Q3</accession>
<keyword evidence="2" id="KW-0067">ATP-binding</keyword>
<evidence type="ECO:0000313" key="4">
    <source>
        <dbReference type="EMBL" id="GIJ64438.1"/>
    </source>
</evidence>
<dbReference type="Pfam" id="PF00012">
    <property type="entry name" value="HSP70"/>
    <property type="match status" value="1"/>
</dbReference>
<dbReference type="AlphaFoldDB" id="A0A8J4E7Q3"/>
<organism evidence="4 5">
    <name type="scientific">Virgisporangium aurantiacum</name>
    <dbReference type="NCBI Taxonomy" id="175570"/>
    <lineage>
        <taxon>Bacteria</taxon>
        <taxon>Bacillati</taxon>
        <taxon>Actinomycetota</taxon>
        <taxon>Actinomycetes</taxon>
        <taxon>Micromonosporales</taxon>
        <taxon>Micromonosporaceae</taxon>
        <taxon>Virgisporangium</taxon>
    </lineage>
</organism>
<evidence type="ECO:0000256" key="3">
    <source>
        <dbReference type="ARBA" id="ARBA00023186"/>
    </source>
</evidence>
<dbReference type="Proteomes" id="UP000612585">
    <property type="component" value="Unassembled WGS sequence"/>
</dbReference>
<comment type="caution">
    <text evidence="4">The sequence shown here is derived from an EMBL/GenBank/DDBJ whole genome shotgun (WGS) entry which is preliminary data.</text>
</comment>
<dbReference type="InterPro" id="IPR043129">
    <property type="entry name" value="ATPase_NBD"/>
</dbReference>
<protein>
    <recommendedName>
        <fullName evidence="6">Hsp70 protein</fullName>
    </recommendedName>
</protein>
<keyword evidence="1" id="KW-0547">Nucleotide-binding</keyword>
<sequence>MVYDFGAGTFDASVVRRTSDGFEVLAACGLPDVGGLDIDVAVMDALGAAYAVRDEVLWTRLARPVTVTDRRARFAWQHDVRTGKDCCHFP</sequence>
<dbReference type="Gene3D" id="3.90.640.10">
    <property type="entry name" value="Actin, Chain A, domain 4"/>
    <property type="match status" value="1"/>
</dbReference>
<proteinExistence type="predicted"/>
<dbReference type="Gene3D" id="3.30.420.40">
    <property type="match status" value="1"/>
</dbReference>
<evidence type="ECO:0000313" key="5">
    <source>
        <dbReference type="Proteomes" id="UP000612585"/>
    </source>
</evidence>
<evidence type="ECO:0008006" key="6">
    <source>
        <dbReference type="Google" id="ProtNLM"/>
    </source>
</evidence>
<evidence type="ECO:0000256" key="1">
    <source>
        <dbReference type="ARBA" id="ARBA00022741"/>
    </source>
</evidence>
<reference evidence="4" key="1">
    <citation type="submission" date="2021-01" db="EMBL/GenBank/DDBJ databases">
        <title>Whole genome shotgun sequence of Virgisporangium aurantiacum NBRC 16421.</title>
        <authorList>
            <person name="Komaki H."/>
            <person name="Tamura T."/>
        </authorList>
    </citation>
    <scope>NUCLEOTIDE SEQUENCE</scope>
    <source>
        <strain evidence="4">NBRC 16421</strain>
    </source>
</reference>
<dbReference type="GO" id="GO:0005524">
    <property type="term" value="F:ATP binding"/>
    <property type="evidence" value="ECO:0007669"/>
    <property type="project" value="UniProtKB-KW"/>
</dbReference>
<dbReference type="EMBL" id="BOPG01000116">
    <property type="protein sequence ID" value="GIJ64438.1"/>
    <property type="molecule type" value="Genomic_DNA"/>
</dbReference>
<dbReference type="SUPFAM" id="SSF53067">
    <property type="entry name" value="Actin-like ATPase domain"/>
    <property type="match status" value="1"/>
</dbReference>
<keyword evidence="5" id="KW-1185">Reference proteome</keyword>
<dbReference type="GO" id="GO:0140662">
    <property type="term" value="F:ATP-dependent protein folding chaperone"/>
    <property type="evidence" value="ECO:0007669"/>
    <property type="project" value="InterPro"/>
</dbReference>
<evidence type="ECO:0000256" key="2">
    <source>
        <dbReference type="ARBA" id="ARBA00022840"/>
    </source>
</evidence>